<dbReference type="PANTHER" id="PTHR32322:SF18">
    <property type="entry name" value="S-ADENOSYLMETHIONINE_S-ADENOSYLHOMOCYSTEINE TRANSPORTER"/>
    <property type="match status" value="1"/>
</dbReference>
<dbReference type="GO" id="GO:0005886">
    <property type="term" value="C:plasma membrane"/>
    <property type="evidence" value="ECO:0007669"/>
    <property type="project" value="UniProtKB-SubCell"/>
</dbReference>
<organism evidence="8 9">
    <name type="scientific">Williamwhitmania taraxaci</name>
    <dbReference type="NCBI Taxonomy" id="1640674"/>
    <lineage>
        <taxon>Bacteria</taxon>
        <taxon>Pseudomonadati</taxon>
        <taxon>Bacteroidota</taxon>
        <taxon>Bacteroidia</taxon>
        <taxon>Bacteroidales</taxon>
        <taxon>Williamwhitmaniaceae</taxon>
        <taxon>Williamwhitmania</taxon>
    </lineage>
</organism>
<gene>
    <name evidence="8" type="ORF">SAMN05216323_101518</name>
</gene>
<feature type="transmembrane region" description="Helical" evidence="6">
    <location>
        <begin position="34"/>
        <end position="55"/>
    </location>
</feature>
<name>A0A1G6I9V9_9BACT</name>
<evidence type="ECO:0000256" key="6">
    <source>
        <dbReference type="SAM" id="Phobius"/>
    </source>
</evidence>
<feature type="domain" description="EamA" evidence="7">
    <location>
        <begin position="6"/>
        <end position="142"/>
    </location>
</feature>
<feature type="transmembrane region" description="Helical" evidence="6">
    <location>
        <begin position="156"/>
        <end position="174"/>
    </location>
</feature>
<dbReference type="InterPro" id="IPR050638">
    <property type="entry name" value="AA-Vitamin_Transporters"/>
</dbReference>
<evidence type="ECO:0000256" key="2">
    <source>
        <dbReference type="ARBA" id="ARBA00022475"/>
    </source>
</evidence>
<feature type="transmembrane region" description="Helical" evidence="6">
    <location>
        <begin position="99"/>
        <end position="119"/>
    </location>
</feature>
<feature type="transmembrane region" description="Helical" evidence="6">
    <location>
        <begin position="186"/>
        <end position="205"/>
    </location>
</feature>
<dbReference type="EMBL" id="FMYP01000015">
    <property type="protein sequence ID" value="SDC03228.1"/>
    <property type="molecule type" value="Genomic_DNA"/>
</dbReference>
<evidence type="ECO:0000256" key="3">
    <source>
        <dbReference type="ARBA" id="ARBA00022692"/>
    </source>
</evidence>
<dbReference type="SUPFAM" id="SSF103481">
    <property type="entry name" value="Multidrug resistance efflux transporter EmrE"/>
    <property type="match status" value="2"/>
</dbReference>
<feature type="transmembrane region" description="Helical" evidence="6">
    <location>
        <begin position="217"/>
        <end position="234"/>
    </location>
</feature>
<feature type="transmembrane region" description="Helical" evidence="6">
    <location>
        <begin position="126"/>
        <end position="144"/>
    </location>
</feature>
<reference evidence="8 9" key="1">
    <citation type="submission" date="2016-09" db="EMBL/GenBank/DDBJ databases">
        <authorList>
            <person name="Capua I."/>
            <person name="De Benedictis P."/>
            <person name="Joannis T."/>
            <person name="Lombin L.H."/>
            <person name="Cattoli G."/>
        </authorList>
    </citation>
    <scope>NUCLEOTIDE SEQUENCE [LARGE SCALE GENOMIC DNA]</scope>
    <source>
        <strain evidence="8 9">A7P-90m</strain>
    </source>
</reference>
<protein>
    <submittedName>
        <fullName evidence="8">Uncharacterized membrane protein</fullName>
    </submittedName>
</protein>
<feature type="transmembrane region" description="Helical" evidence="6">
    <location>
        <begin position="246"/>
        <end position="265"/>
    </location>
</feature>
<comment type="subcellular location">
    <subcellularLocation>
        <location evidence="1">Cell membrane</location>
        <topology evidence="1">Multi-pass membrane protein</topology>
    </subcellularLocation>
</comment>
<sequence length="297" mass="33070">MKVQSKAYVFGSLTVLFWATAASAFKIGLAHLSFIQLLFIANLTSLLILLGFIVMRGEISAVIKTKARDLFHSAFLGMLNPFGYYLILLKAYSLLPAQVAQPLNFVWPVMLVFLAVPILGRKLSRWSIVALLVSFIGVMLISSQGDLSSLGNSNPLGVILALSSSLLWALFWVLNVKDKRPEEIKLFLSFLFSFIYLIGLSPFIPEFYSIDPIGIPAGIYVGCFEMGFAFLFWLKALSISTSTDKLGNIIYLVPFLSLIFIHFVLGESLYWTTFAGLILIIISVIFQQVIDKKTQDL</sequence>
<dbReference type="AlphaFoldDB" id="A0A1G6I9V9"/>
<keyword evidence="2" id="KW-1003">Cell membrane</keyword>
<dbReference type="STRING" id="1640674.SAMN05216323_101518"/>
<dbReference type="Proteomes" id="UP000199452">
    <property type="component" value="Unassembled WGS sequence"/>
</dbReference>
<evidence type="ECO:0000256" key="5">
    <source>
        <dbReference type="ARBA" id="ARBA00023136"/>
    </source>
</evidence>
<keyword evidence="4 6" id="KW-1133">Transmembrane helix</keyword>
<evidence type="ECO:0000259" key="7">
    <source>
        <dbReference type="Pfam" id="PF00892"/>
    </source>
</evidence>
<keyword evidence="5 6" id="KW-0472">Membrane</keyword>
<feature type="transmembrane region" description="Helical" evidence="6">
    <location>
        <begin position="271"/>
        <end position="290"/>
    </location>
</feature>
<dbReference type="PANTHER" id="PTHR32322">
    <property type="entry name" value="INNER MEMBRANE TRANSPORTER"/>
    <property type="match status" value="1"/>
</dbReference>
<dbReference type="Pfam" id="PF00892">
    <property type="entry name" value="EamA"/>
    <property type="match status" value="2"/>
</dbReference>
<evidence type="ECO:0000313" key="8">
    <source>
        <dbReference type="EMBL" id="SDC03228.1"/>
    </source>
</evidence>
<feature type="domain" description="EamA" evidence="7">
    <location>
        <begin position="156"/>
        <end position="286"/>
    </location>
</feature>
<dbReference type="InterPro" id="IPR037185">
    <property type="entry name" value="EmrE-like"/>
</dbReference>
<evidence type="ECO:0000256" key="4">
    <source>
        <dbReference type="ARBA" id="ARBA00022989"/>
    </source>
</evidence>
<proteinExistence type="predicted"/>
<accession>A0A1G6I9V9</accession>
<dbReference type="RefSeq" id="WP_092436824.1">
    <property type="nucleotide sequence ID" value="NZ_FMYP01000015.1"/>
</dbReference>
<evidence type="ECO:0000256" key="1">
    <source>
        <dbReference type="ARBA" id="ARBA00004651"/>
    </source>
</evidence>
<keyword evidence="9" id="KW-1185">Reference proteome</keyword>
<dbReference type="OrthoDB" id="5729944at2"/>
<feature type="transmembrane region" description="Helical" evidence="6">
    <location>
        <begin position="67"/>
        <end position="87"/>
    </location>
</feature>
<dbReference type="InterPro" id="IPR000620">
    <property type="entry name" value="EamA_dom"/>
</dbReference>
<evidence type="ECO:0000313" key="9">
    <source>
        <dbReference type="Proteomes" id="UP000199452"/>
    </source>
</evidence>
<keyword evidence="3 6" id="KW-0812">Transmembrane</keyword>